<feature type="compositionally biased region" description="Polar residues" evidence="1">
    <location>
        <begin position="69"/>
        <end position="90"/>
    </location>
</feature>
<feature type="region of interest" description="Disordered" evidence="1">
    <location>
        <begin position="227"/>
        <end position="247"/>
    </location>
</feature>
<name>A0AAN6JD91_9PEZI</name>
<organism evidence="2 3">
    <name type="scientific">Friedmanniomyces endolithicus</name>
    <dbReference type="NCBI Taxonomy" id="329885"/>
    <lineage>
        <taxon>Eukaryota</taxon>
        <taxon>Fungi</taxon>
        <taxon>Dikarya</taxon>
        <taxon>Ascomycota</taxon>
        <taxon>Pezizomycotina</taxon>
        <taxon>Dothideomycetes</taxon>
        <taxon>Dothideomycetidae</taxon>
        <taxon>Mycosphaerellales</taxon>
        <taxon>Teratosphaeriaceae</taxon>
        <taxon>Friedmanniomyces</taxon>
    </lineage>
</organism>
<dbReference type="AlphaFoldDB" id="A0AAN6JD91"/>
<dbReference type="EMBL" id="JASUXU010000026">
    <property type="protein sequence ID" value="KAK0320149.1"/>
    <property type="molecule type" value="Genomic_DNA"/>
</dbReference>
<dbReference type="Proteomes" id="UP001168146">
    <property type="component" value="Unassembled WGS sequence"/>
</dbReference>
<evidence type="ECO:0000313" key="3">
    <source>
        <dbReference type="Proteomes" id="UP001168146"/>
    </source>
</evidence>
<evidence type="ECO:0000256" key="1">
    <source>
        <dbReference type="SAM" id="MobiDB-lite"/>
    </source>
</evidence>
<accession>A0AAN6JD91</accession>
<protein>
    <submittedName>
        <fullName evidence="2">Uncharacterized protein</fullName>
    </submittedName>
</protein>
<feature type="compositionally biased region" description="Polar residues" evidence="1">
    <location>
        <begin position="38"/>
        <end position="50"/>
    </location>
</feature>
<feature type="compositionally biased region" description="Acidic residues" evidence="1">
    <location>
        <begin position="345"/>
        <end position="358"/>
    </location>
</feature>
<feature type="compositionally biased region" description="Basic and acidic residues" evidence="1">
    <location>
        <begin position="320"/>
        <end position="341"/>
    </location>
</feature>
<proteinExistence type="predicted"/>
<feature type="region of interest" description="Disordered" evidence="1">
    <location>
        <begin position="290"/>
        <end position="358"/>
    </location>
</feature>
<feature type="compositionally biased region" description="Acidic residues" evidence="1">
    <location>
        <begin position="310"/>
        <end position="319"/>
    </location>
</feature>
<reference evidence="2" key="1">
    <citation type="submission" date="2021-12" db="EMBL/GenBank/DDBJ databases">
        <title>Black yeast isolated from Biological Soil Crust.</title>
        <authorList>
            <person name="Kurbessoian T."/>
        </authorList>
    </citation>
    <scope>NUCLEOTIDE SEQUENCE</scope>
    <source>
        <strain evidence="2">CCFEE 5208</strain>
    </source>
</reference>
<feature type="region of interest" description="Disordered" evidence="1">
    <location>
        <begin position="1"/>
        <end position="93"/>
    </location>
</feature>
<sequence length="358" mass="37399">MPPKLGTGHVTAPPFRGRRTTRGGPSNRGESTARGVQATEQPTPSAQVQKPTGGVMPTVGSPTHLPPASKNSRAGSPTKSAHESSPSRSVSPARLAMGSVTQTPGWLSVKFPDSMSAQDRVLHHNITLIAQNLSGLTNAITRLASSRASGKAAAKESDDPAIAANDKEIDLKLENAAWSGIIRDQLNVFKGVLSGSEEVMAVKKGKPAKDQSERFLGRMAEVAQQEQLDNPDATMQEAEDTGDSIPGALPAGAIHALLAGFSEAGLQSWYLKIIKAFDLGPKKVNARLSSDGAATKPAAKGAMKRKVVGGDDEDGEDGEADSRSPTKKAKQTEVRSLRESVELGSGEEDGGADEGNNE</sequence>
<evidence type="ECO:0000313" key="2">
    <source>
        <dbReference type="EMBL" id="KAK0320149.1"/>
    </source>
</evidence>
<gene>
    <name evidence="2" type="ORF">LTR82_008666</name>
</gene>
<comment type="caution">
    <text evidence="2">The sequence shown here is derived from an EMBL/GenBank/DDBJ whole genome shotgun (WGS) entry which is preliminary data.</text>
</comment>